<evidence type="ECO:0000259" key="6">
    <source>
        <dbReference type="PROSITE" id="PS50111"/>
    </source>
</evidence>
<dbReference type="GO" id="GO:0004888">
    <property type="term" value="F:transmembrane signaling receptor activity"/>
    <property type="evidence" value="ECO:0007669"/>
    <property type="project" value="InterPro"/>
</dbReference>
<evidence type="ECO:0000256" key="4">
    <source>
        <dbReference type="PROSITE-ProRule" id="PRU00284"/>
    </source>
</evidence>
<dbReference type="Gene3D" id="6.10.340.10">
    <property type="match status" value="1"/>
</dbReference>
<dbReference type="PROSITE" id="PS50885">
    <property type="entry name" value="HAMP"/>
    <property type="match status" value="1"/>
</dbReference>
<keyword evidence="9" id="KW-1185">Reference proteome</keyword>
<dbReference type="Pfam" id="PF00672">
    <property type="entry name" value="HAMP"/>
    <property type="match status" value="1"/>
</dbReference>
<keyword evidence="5" id="KW-0472">Membrane</keyword>
<evidence type="ECO:0000313" key="8">
    <source>
        <dbReference type="EMBL" id="GGX54780.1"/>
    </source>
</evidence>
<dbReference type="EMBL" id="BMXR01000005">
    <property type="protein sequence ID" value="GGX54780.1"/>
    <property type="molecule type" value="Genomic_DNA"/>
</dbReference>
<name>A0A918N8V8_9GAMM</name>
<accession>A0A918N8V8</accession>
<dbReference type="Gene3D" id="1.10.287.950">
    <property type="entry name" value="Methyl-accepting chemotaxis protein"/>
    <property type="match status" value="1"/>
</dbReference>
<dbReference type="InterPro" id="IPR004090">
    <property type="entry name" value="Chemotax_Me-accpt_rcpt"/>
</dbReference>
<feature type="transmembrane region" description="Helical" evidence="5">
    <location>
        <begin position="308"/>
        <end position="328"/>
    </location>
</feature>
<dbReference type="Pfam" id="PF00015">
    <property type="entry name" value="MCPsignal"/>
    <property type="match status" value="1"/>
</dbReference>
<evidence type="ECO:0000256" key="2">
    <source>
        <dbReference type="ARBA" id="ARBA00023224"/>
    </source>
</evidence>
<feature type="domain" description="Methyl-accepting transducer" evidence="6">
    <location>
        <begin position="386"/>
        <end position="622"/>
    </location>
</feature>
<dbReference type="PRINTS" id="PR00260">
    <property type="entry name" value="CHEMTRNSDUCR"/>
</dbReference>
<evidence type="ECO:0000256" key="5">
    <source>
        <dbReference type="SAM" id="Phobius"/>
    </source>
</evidence>
<dbReference type="InterPro" id="IPR003660">
    <property type="entry name" value="HAMP_dom"/>
</dbReference>
<comment type="caution">
    <text evidence="8">The sequence shown here is derived from an EMBL/GenBank/DDBJ whole genome shotgun (WGS) entry which is preliminary data.</text>
</comment>
<reference evidence="8" key="2">
    <citation type="submission" date="2020-09" db="EMBL/GenBank/DDBJ databases">
        <authorList>
            <person name="Sun Q."/>
            <person name="Kim S."/>
        </authorList>
    </citation>
    <scope>NUCLEOTIDE SEQUENCE</scope>
    <source>
        <strain evidence="8">KCTC 22169</strain>
    </source>
</reference>
<dbReference type="CDD" id="cd11386">
    <property type="entry name" value="MCP_signal"/>
    <property type="match status" value="1"/>
</dbReference>
<dbReference type="InterPro" id="IPR004089">
    <property type="entry name" value="MCPsignal_dom"/>
</dbReference>
<dbReference type="Proteomes" id="UP000626148">
    <property type="component" value="Unassembled WGS sequence"/>
</dbReference>
<proteinExistence type="inferred from homology"/>
<keyword evidence="2 4" id="KW-0807">Transducer</keyword>
<evidence type="ECO:0000313" key="9">
    <source>
        <dbReference type="Proteomes" id="UP000626148"/>
    </source>
</evidence>
<dbReference type="PANTHER" id="PTHR32089:SF112">
    <property type="entry name" value="LYSOZYME-LIKE PROTEIN-RELATED"/>
    <property type="match status" value="1"/>
</dbReference>
<keyword evidence="5" id="KW-1133">Transmembrane helix</keyword>
<gene>
    <name evidence="8" type="ORF">GCM10007392_22800</name>
</gene>
<evidence type="ECO:0000256" key="1">
    <source>
        <dbReference type="ARBA" id="ARBA00004370"/>
    </source>
</evidence>
<evidence type="ECO:0008006" key="10">
    <source>
        <dbReference type="Google" id="ProtNLM"/>
    </source>
</evidence>
<organism evidence="8 9">
    <name type="scientific">Saccharospirillum salsuginis</name>
    <dbReference type="NCBI Taxonomy" id="418750"/>
    <lineage>
        <taxon>Bacteria</taxon>
        <taxon>Pseudomonadati</taxon>
        <taxon>Pseudomonadota</taxon>
        <taxon>Gammaproteobacteria</taxon>
        <taxon>Oceanospirillales</taxon>
        <taxon>Saccharospirillaceae</taxon>
        <taxon>Saccharospirillum</taxon>
    </lineage>
</organism>
<dbReference type="GO" id="GO:0006935">
    <property type="term" value="P:chemotaxis"/>
    <property type="evidence" value="ECO:0007669"/>
    <property type="project" value="InterPro"/>
</dbReference>
<evidence type="ECO:0000259" key="7">
    <source>
        <dbReference type="PROSITE" id="PS50885"/>
    </source>
</evidence>
<reference evidence="8" key="1">
    <citation type="journal article" date="2014" name="Int. J. Syst. Evol. Microbiol.">
        <title>Complete genome sequence of Corynebacterium casei LMG S-19264T (=DSM 44701T), isolated from a smear-ripened cheese.</title>
        <authorList>
            <consortium name="US DOE Joint Genome Institute (JGI-PGF)"/>
            <person name="Walter F."/>
            <person name="Albersmeier A."/>
            <person name="Kalinowski J."/>
            <person name="Ruckert C."/>
        </authorList>
    </citation>
    <scope>NUCLEOTIDE SEQUENCE</scope>
    <source>
        <strain evidence="8">KCTC 22169</strain>
    </source>
</reference>
<feature type="domain" description="HAMP" evidence="7">
    <location>
        <begin position="329"/>
        <end position="381"/>
    </location>
</feature>
<protein>
    <recommendedName>
        <fullName evidence="10">Methyl-accepting chemotaxis protein</fullName>
    </recommendedName>
</protein>
<dbReference type="SMART" id="SM00283">
    <property type="entry name" value="MA"/>
    <property type="match status" value="1"/>
</dbReference>
<dbReference type="AlphaFoldDB" id="A0A918N8V8"/>
<keyword evidence="5" id="KW-0812">Transmembrane</keyword>
<comment type="subcellular location">
    <subcellularLocation>
        <location evidence="1">Membrane</location>
    </subcellularLocation>
</comment>
<dbReference type="SMART" id="SM00304">
    <property type="entry name" value="HAMP"/>
    <property type="match status" value="2"/>
</dbReference>
<evidence type="ECO:0000256" key="3">
    <source>
        <dbReference type="ARBA" id="ARBA00029447"/>
    </source>
</evidence>
<dbReference type="GO" id="GO:0007165">
    <property type="term" value="P:signal transduction"/>
    <property type="evidence" value="ECO:0007669"/>
    <property type="project" value="UniProtKB-KW"/>
</dbReference>
<dbReference type="PANTHER" id="PTHR32089">
    <property type="entry name" value="METHYL-ACCEPTING CHEMOTAXIS PROTEIN MCPB"/>
    <property type="match status" value="1"/>
</dbReference>
<dbReference type="CDD" id="cd06225">
    <property type="entry name" value="HAMP"/>
    <property type="match status" value="1"/>
</dbReference>
<dbReference type="SUPFAM" id="SSF58104">
    <property type="entry name" value="Methyl-accepting chemotaxis protein (MCP) signaling domain"/>
    <property type="match status" value="1"/>
</dbReference>
<dbReference type="FunFam" id="1.10.287.950:FF:000001">
    <property type="entry name" value="Methyl-accepting chemotaxis sensory transducer"/>
    <property type="match status" value="1"/>
</dbReference>
<dbReference type="PROSITE" id="PS50111">
    <property type="entry name" value="CHEMOTAXIS_TRANSDUC_2"/>
    <property type="match status" value="1"/>
</dbReference>
<sequence length="658" mass="71484">MALGVLGILSVSLFSLQQSSLGLNTLVAEALPVKSALSSVRLTIKDISTGAAEHYNAREPQVLSDIRSRVEGDVRAFDEAVSSLVSDYPLLAQDPELKALVAQSVERSRKQFEHLAWNMNTHRRSLEAESRIADVRKAINALRSEASPIFDRYVDQMGTAEAKGLAFRLQRLFDNSALLALSVSLANSLEVIETAQSELRDNLDSVARLTFDILDQQDADAAFADYYSAMSPLFDRIGALAVSNDGLIAQQKVLFEEIRSVLPGKITEVQNRLADISADFLALSERVDAAVGAISTDARERNTVGRNVVISATALILVLCLLISWLVVRSVRRPIQRLSEYMKRVGSGDFTAEPGQYSRDEIGQIFQSTERLVESIREMIARIAELNRDINVISSDTAEATGAVRTRLNDQSDDFASVATAVAQMSASVRDVAQNTRQASDEVAQSEHRAHDIETAINSAVTSNSELSASMTSAVGVIESLDAEVAGIEQILDVIRNIAEQTNLLALNAAIEAARAGEQGRGFAVVADEVRTLASRTQSSTQDIRSKIETVMTGSRDAVDSITASVETASDTSHRVNHVKEAFDDYLTYISRISELNTQVSVAADEQQAVAEDISQRTHAISDRGAVVARDFESTAQRATELKTIASNLNDAISRIRL</sequence>
<dbReference type="GO" id="GO:0016020">
    <property type="term" value="C:membrane"/>
    <property type="evidence" value="ECO:0007669"/>
    <property type="project" value="UniProtKB-SubCell"/>
</dbReference>
<comment type="similarity">
    <text evidence="3">Belongs to the methyl-accepting chemotaxis (MCP) protein family.</text>
</comment>